<name>A0A516TMS2_9BACT</name>
<sequence>MNLSYAQLTRMDILRIISHSITAAFLPFEDQTKLKKEVENKLQRLINQKSL</sequence>
<evidence type="ECO:0000313" key="2">
    <source>
        <dbReference type="Proteomes" id="UP000315925"/>
    </source>
</evidence>
<accession>A0A516TMS2</accession>
<dbReference type="KEGG" id="mkc:kam1_1312"/>
<dbReference type="AlphaFoldDB" id="A0A516TMS2"/>
<reference evidence="2" key="1">
    <citation type="submission" date="2019-03" db="EMBL/GenBank/DDBJ databases">
        <title>Complete genome of Methylacidiphilum kamchatkense Kam1.</title>
        <authorList>
            <person name="Kruse T."/>
            <person name="Murarilal Ratnadevi C."/>
            <person name="Erikstad H.-A."/>
            <person name="Birkeland N.-K."/>
        </authorList>
    </citation>
    <scope>NUCLEOTIDE SEQUENCE [LARGE SCALE GENOMIC DNA]</scope>
    <source>
        <strain evidence="2">kam1</strain>
    </source>
</reference>
<evidence type="ECO:0000313" key="1">
    <source>
        <dbReference type="EMBL" id="QDQ42537.1"/>
    </source>
</evidence>
<gene>
    <name evidence="1" type="ORF">kam1_1312</name>
</gene>
<proteinExistence type="predicted"/>
<organism evidence="1 2">
    <name type="scientific">Methylacidiphilum kamchatkense Kam1</name>
    <dbReference type="NCBI Taxonomy" id="1202785"/>
    <lineage>
        <taxon>Bacteria</taxon>
        <taxon>Pseudomonadati</taxon>
        <taxon>Verrucomicrobiota</taxon>
        <taxon>Methylacidiphilae</taxon>
        <taxon>Methylacidiphilales</taxon>
        <taxon>Methylacidiphilaceae</taxon>
        <taxon>Methylacidiphilum (ex Ratnadevi et al. 2023)</taxon>
    </lineage>
</organism>
<protein>
    <submittedName>
        <fullName evidence="1">Uncharacterized protein</fullName>
    </submittedName>
</protein>
<dbReference type="EMBL" id="CP037899">
    <property type="protein sequence ID" value="QDQ42537.1"/>
    <property type="molecule type" value="Genomic_DNA"/>
</dbReference>
<dbReference type="Proteomes" id="UP000315925">
    <property type="component" value="Chromosome"/>
</dbReference>